<dbReference type="STRING" id="549789.NIES30_07745"/>
<evidence type="ECO:0000313" key="3">
    <source>
        <dbReference type="Proteomes" id="UP000185557"/>
    </source>
</evidence>
<keyword evidence="1" id="KW-0812">Transmembrane</keyword>
<accession>A0A1U7J7L8</accession>
<keyword evidence="1" id="KW-1133">Transmembrane helix</keyword>
<gene>
    <name evidence="2" type="ORF">NIES30_07745</name>
</gene>
<reference evidence="2 3" key="1">
    <citation type="submission" date="2016-11" db="EMBL/GenBank/DDBJ databases">
        <title>Draft Genome Sequences of Nine Cyanobacterial Strains from Diverse Habitats.</title>
        <authorList>
            <person name="Zhu T."/>
            <person name="Hou S."/>
            <person name="Lu X."/>
            <person name="Hess W.R."/>
        </authorList>
    </citation>
    <scope>NUCLEOTIDE SEQUENCE [LARGE SCALE GENOMIC DNA]</scope>
    <source>
        <strain evidence="2 3">NIES-30</strain>
    </source>
</reference>
<feature type="transmembrane region" description="Helical" evidence="1">
    <location>
        <begin position="21"/>
        <end position="40"/>
    </location>
</feature>
<comment type="caution">
    <text evidence="2">The sequence shown here is derived from an EMBL/GenBank/DDBJ whole genome shotgun (WGS) entry which is preliminary data.</text>
</comment>
<keyword evidence="1" id="KW-0472">Membrane</keyword>
<sequence length="123" mass="14181">MGTPSYPAPLEHLRAIMLRRWWAISGLLWLTVAPLSLWSLRPEIAQLRQYFTWSTMRLGLAYNRPAALGLGLCVGLTVALLVAESRYILWGMTKDEQRRLEKQCDRITAQGPSHPLWKQIHRD</sequence>
<organism evidence="2 3">
    <name type="scientific">Phormidium tenue NIES-30</name>
    <dbReference type="NCBI Taxonomy" id="549789"/>
    <lineage>
        <taxon>Bacteria</taxon>
        <taxon>Bacillati</taxon>
        <taxon>Cyanobacteriota</taxon>
        <taxon>Cyanophyceae</taxon>
        <taxon>Oscillatoriophycideae</taxon>
        <taxon>Oscillatoriales</taxon>
        <taxon>Oscillatoriaceae</taxon>
        <taxon>Phormidium</taxon>
    </lineage>
</organism>
<protein>
    <submittedName>
        <fullName evidence="2">Uncharacterized protein</fullName>
    </submittedName>
</protein>
<dbReference type="OrthoDB" id="425848at2"/>
<dbReference type="EMBL" id="MRCG01000004">
    <property type="protein sequence ID" value="OKH49057.1"/>
    <property type="molecule type" value="Genomic_DNA"/>
</dbReference>
<proteinExistence type="predicted"/>
<feature type="transmembrane region" description="Helical" evidence="1">
    <location>
        <begin position="66"/>
        <end position="89"/>
    </location>
</feature>
<dbReference type="Proteomes" id="UP000185557">
    <property type="component" value="Unassembled WGS sequence"/>
</dbReference>
<dbReference type="AlphaFoldDB" id="A0A1U7J7L8"/>
<evidence type="ECO:0000313" key="2">
    <source>
        <dbReference type="EMBL" id="OKH49057.1"/>
    </source>
</evidence>
<keyword evidence="3" id="KW-1185">Reference proteome</keyword>
<name>A0A1U7J7L8_9CYAN</name>
<dbReference type="RefSeq" id="WP_073607838.1">
    <property type="nucleotide sequence ID" value="NZ_MRCG01000004.1"/>
</dbReference>
<evidence type="ECO:0000256" key="1">
    <source>
        <dbReference type="SAM" id="Phobius"/>
    </source>
</evidence>